<organism evidence="1">
    <name type="scientific">Rhizophora mucronata</name>
    <name type="common">Asiatic mangrove</name>
    <dbReference type="NCBI Taxonomy" id="61149"/>
    <lineage>
        <taxon>Eukaryota</taxon>
        <taxon>Viridiplantae</taxon>
        <taxon>Streptophyta</taxon>
        <taxon>Embryophyta</taxon>
        <taxon>Tracheophyta</taxon>
        <taxon>Spermatophyta</taxon>
        <taxon>Magnoliopsida</taxon>
        <taxon>eudicotyledons</taxon>
        <taxon>Gunneridae</taxon>
        <taxon>Pentapetalae</taxon>
        <taxon>rosids</taxon>
        <taxon>fabids</taxon>
        <taxon>Malpighiales</taxon>
        <taxon>Rhizophoraceae</taxon>
        <taxon>Rhizophora</taxon>
    </lineage>
</organism>
<dbReference type="EMBL" id="GGEC01017773">
    <property type="protein sequence ID" value="MBW98256.1"/>
    <property type="molecule type" value="Transcribed_RNA"/>
</dbReference>
<evidence type="ECO:0000313" key="1">
    <source>
        <dbReference type="EMBL" id="MBW98256.1"/>
    </source>
</evidence>
<reference evidence="1" key="1">
    <citation type="submission" date="2018-02" db="EMBL/GenBank/DDBJ databases">
        <title>Rhizophora mucronata_Transcriptome.</title>
        <authorList>
            <person name="Meera S.P."/>
            <person name="Sreeshan A."/>
            <person name="Augustine A."/>
        </authorList>
    </citation>
    <scope>NUCLEOTIDE SEQUENCE</scope>
    <source>
        <tissue evidence="1">Leaf</tissue>
    </source>
</reference>
<dbReference type="AlphaFoldDB" id="A0A2P2JXR3"/>
<protein>
    <submittedName>
        <fullName evidence="1">Uncharacterized protein</fullName>
    </submittedName>
</protein>
<proteinExistence type="predicted"/>
<accession>A0A2P2JXR3</accession>
<sequence>MCLLNFFTEKNYCTKDTNTKTTKSLNFITIITHNHKPYN</sequence>
<name>A0A2P2JXR3_RHIMU</name>